<proteinExistence type="inferred from homology"/>
<feature type="compositionally biased region" description="Pro residues" evidence="3">
    <location>
        <begin position="316"/>
        <end position="326"/>
    </location>
</feature>
<protein>
    <recommendedName>
        <fullName evidence="2">Wiskott-Aldrich syndrome protein family member</fullName>
        <shortName evidence="2">WASP family protein member</shortName>
    </recommendedName>
</protein>
<evidence type="ECO:0000259" key="4">
    <source>
        <dbReference type="PROSITE" id="PS51082"/>
    </source>
</evidence>
<dbReference type="SMART" id="SM00246">
    <property type="entry name" value="WH2"/>
    <property type="match status" value="1"/>
</dbReference>
<dbReference type="PANTHER" id="PTHR12902">
    <property type="entry name" value="WASP-1"/>
    <property type="match status" value="1"/>
</dbReference>
<feature type="compositionally biased region" description="Low complexity" evidence="3">
    <location>
        <begin position="283"/>
        <end position="293"/>
    </location>
</feature>
<keyword evidence="2" id="KW-0206">Cytoskeleton</keyword>
<reference evidence="6" key="1">
    <citation type="submission" date="2025-08" db="UniProtKB">
        <authorList>
            <consortium name="RefSeq"/>
        </authorList>
    </citation>
    <scope>IDENTIFICATION</scope>
</reference>
<dbReference type="RefSeq" id="XP_065648783.1">
    <property type="nucleotide sequence ID" value="XM_065792711.1"/>
</dbReference>
<evidence type="ECO:0000313" key="5">
    <source>
        <dbReference type="Proteomes" id="UP001652625"/>
    </source>
</evidence>
<dbReference type="GeneID" id="100207708"/>
<name>A0ABM4BIB8_HYDVU</name>
<comment type="function">
    <text evidence="2">Downstream effector molecule involved in the transmission of signals from tyrosine kinase receptors and small GTPases to the actin cytoskeleton. Promotes formation of actin filaments. Part of the WAVE complex that regulates lamellipodia formation. The WAVE complex regulates actin filament reorganization via its interaction with the Arp2/3 complex.</text>
</comment>
<dbReference type="Proteomes" id="UP001652625">
    <property type="component" value="Chromosome 03"/>
</dbReference>
<evidence type="ECO:0000256" key="2">
    <source>
        <dbReference type="RuleBase" id="RU367034"/>
    </source>
</evidence>
<feature type="region of interest" description="Disordered" evidence="3">
    <location>
        <begin position="211"/>
        <end position="371"/>
    </location>
</feature>
<evidence type="ECO:0000313" key="6">
    <source>
        <dbReference type="RefSeq" id="XP_065648783.1"/>
    </source>
</evidence>
<evidence type="ECO:0000256" key="3">
    <source>
        <dbReference type="SAM" id="MobiDB-lite"/>
    </source>
</evidence>
<sequence length="462" mass="50532">MPIIKRLVEPVYCSRAPIPKGVKNELETVAVNTLSDVIMQLSSLAKHAESIFAELFNDANSIYERTCNVQHRLIELRKKATQLDSAGEEISLQDINMQKAFKLIVRSDQQVVSRQTLPEAMLESYSKCDPVPNLQALTVFRHDGKDALKFYTDPDYFFELWKQKMSVELESRRRKKKKENRAKKQDIEKKVIKGVRKKDVGRNVPDWEIQAGKQTPIQDVSFTGDTPEKSIDLKSRNPSISSNILPGINGSPNLSQEKAAKRMSTTSLIGRPTSAPPPPPPLSSGSMSPVSVSELPQSPPPAPPLGRQSFVQAKPNSPPPPPPPPIAVALTPDSSIPPPPPLDFNKTAIGNPPMPPPPPTVATVLPPPPPPVGVISSGLLSSVKLSAAKPPQPVEVDPRNDLLGAIRKGMNLKKTQQISKEEKQLTMGNDVASILARRIALEVSDSEEDGDSDTDDDWSDDE</sequence>
<feature type="compositionally biased region" description="Pro residues" evidence="3">
    <location>
        <begin position="352"/>
        <end position="371"/>
    </location>
</feature>
<dbReference type="Pfam" id="PF02205">
    <property type="entry name" value="WH2"/>
    <property type="match status" value="1"/>
</dbReference>
<comment type="subunit">
    <text evidence="2">Binds actin and the Arp2/3 complex.</text>
</comment>
<dbReference type="PROSITE" id="PS51082">
    <property type="entry name" value="WH2"/>
    <property type="match status" value="1"/>
</dbReference>
<feature type="compositionally biased region" description="Acidic residues" evidence="3">
    <location>
        <begin position="444"/>
        <end position="462"/>
    </location>
</feature>
<keyword evidence="2" id="KW-0963">Cytoplasm</keyword>
<gene>
    <name evidence="6" type="primary">LOC100207708</name>
</gene>
<dbReference type="InterPro" id="IPR003124">
    <property type="entry name" value="WH2_dom"/>
</dbReference>
<comment type="subcellular location">
    <subcellularLocation>
        <location evidence="2">Cytoplasm</location>
        <location evidence="2">Cytoskeleton</location>
    </subcellularLocation>
</comment>
<dbReference type="Gene3D" id="6.10.280.150">
    <property type="match status" value="2"/>
</dbReference>
<organism evidence="5 6">
    <name type="scientific">Hydra vulgaris</name>
    <name type="common">Hydra</name>
    <name type="synonym">Hydra attenuata</name>
    <dbReference type="NCBI Taxonomy" id="6087"/>
    <lineage>
        <taxon>Eukaryota</taxon>
        <taxon>Metazoa</taxon>
        <taxon>Cnidaria</taxon>
        <taxon>Hydrozoa</taxon>
        <taxon>Hydroidolina</taxon>
        <taxon>Anthoathecata</taxon>
        <taxon>Aplanulata</taxon>
        <taxon>Hydridae</taxon>
        <taxon>Hydra</taxon>
    </lineage>
</organism>
<keyword evidence="2" id="KW-0009">Actin-binding</keyword>
<keyword evidence="5" id="KW-1185">Reference proteome</keyword>
<feature type="compositionally biased region" description="Polar residues" evidence="3">
    <location>
        <begin position="212"/>
        <end position="224"/>
    </location>
</feature>
<feature type="domain" description="WH2" evidence="4">
    <location>
        <begin position="398"/>
        <end position="415"/>
    </location>
</feature>
<dbReference type="PANTHER" id="PTHR12902:SF1">
    <property type="entry name" value="WISKOTT-ALDRICH SYNDROME PROTEIN FAMILY MEMBER"/>
    <property type="match status" value="1"/>
</dbReference>
<comment type="similarity">
    <text evidence="1 2">Belongs to the SCAR/WAVE family.</text>
</comment>
<dbReference type="InterPro" id="IPR028288">
    <property type="entry name" value="SCAR/WAVE_fam"/>
</dbReference>
<accession>A0ABM4BIB8</accession>
<feature type="compositionally biased region" description="Basic and acidic residues" evidence="3">
    <location>
        <begin position="226"/>
        <end position="235"/>
    </location>
</feature>
<evidence type="ECO:0000256" key="1">
    <source>
        <dbReference type="ARBA" id="ARBA00006993"/>
    </source>
</evidence>
<feature type="compositionally biased region" description="Polar residues" evidence="3">
    <location>
        <begin position="236"/>
        <end position="256"/>
    </location>
</feature>
<dbReference type="Gene3D" id="1.20.5.340">
    <property type="match status" value="1"/>
</dbReference>
<feature type="region of interest" description="Disordered" evidence="3">
    <location>
        <begin position="442"/>
        <end position="462"/>
    </location>
</feature>